<name>A0A2P2NL27_RHIMU</name>
<proteinExistence type="predicted"/>
<evidence type="ECO:0000313" key="1">
    <source>
        <dbReference type="EMBL" id="MBX43125.1"/>
    </source>
</evidence>
<reference evidence="1" key="1">
    <citation type="submission" date="2018-02" db="EMBL/GenBank/DDBJ databases">
        <title>Rhizophora mucronata_Transcriptome.</title>
        <authorList>
            <person name="Meera S.P."/>
            <person name="Sreeshan A."/>
            <person name="Augustine A."/>
        </authorList>
    </citation>
    <scope>NUCLEOTIDE SEQUENCE</scope>
    <source>
        <tissue evidence="1">Leaf</tissue>
    </source>
</reference>
<accession>A0A2P2NL27</accession>
<dbReference type="AlphaFoldDB" id="A0A2P2NL27"/>
<organism evidence="1">
    <name type="scientific">Rhizophora mucronata</name>
    <name type="common">Asiatic mangrove</name>
    <dbReference type="NCBI Taxonomy" id="61149"/>
    <lineage>
        <taxon>Eukaryota</taxon>
        <taxon>Viridiplantae</taxon>
        <taxon>Streptophyta</taxon>
        <taxon>Embryophyta</taxon>
        <taxon>Tracheophyta</taxon>
        <taxon>Spermatophyta</taxon>
        <taxon>Magnoliopsida</taxon>
        <taxon>eudicotyledons</taxon>
        <taxon>Gunneridae</taxon>
        <taxon>Pentapetalae</taxon>
        <taxon>rosids</taxon>
        <taxon>fabids</taxon>
        <taxon>Malpighiales</taxon>
        <taxon>Rhizophoraceae</taxon>
        <taxon>Rhizophora</taxon>
    </lineage>
</organism>
<dbReference type="EMBL" id="GGEC01062641">
    <property type="protein sequence ID" value="MBX43125.1"/>
    <property type="molecule type" value="Transcribed_RNA"/>
</dbReference>
<protein>
    <submittedName>
        <fullName evidence="1">Uncharacterized protein</fullName>
    </submittedName>
</protein>
<sequence length="50" mass="5830">MLFDSSFNSERSFTPSMESFTPLAIAIHNSKYPYSTCLYKNPTVMQRFSR</sequence>